<dbReference type="EMBL" id="VKID01000001">
    <property type="protein sequence ID" value="TRX99625.1"/>
    <property type="molecule type" value="Genomic_DNA"/>
</dbReference>
<dbReference type="CDD" id="cd22534">
    <property type="entry name" value="KH-II_Era"/>
    <property type="match status" value="1"/>
</dbReference>
<dbReference type="NCBIfam" id="TIGR00231">
    <property type="entry name" value="small_GTP"/>
    <property type="match status" value="1"/>
</dbReference>
<dbReference type="PANTHER" id="PTHR42698:SF1">
    <property type="entry name" value="GTPASE ERA, MITOCHONDRIAL"/>
    <property type="match status" value="1"/>
</dbReference>
<dbReference type="SUPFAM" id="SSF54814">
    <property type="entry name" value="Prokaryotic type KH domain (KH-domain type II)"/>
    <property type="match status" value="1"/>
</dbReference>
<dbReference type="SUPFAM" id="SSF52540">
    <property type="entry name" value="P-loop containing nucleoside triphosphate hydrolases"/>
    <property type="match status" value="1"/>
</dbReference>
<dbReference type="Proteomes" id="UP000315938">
    <property type="component" value="Unassembled WGS sequence"/>
</dbReference>
<dbReference type="InterPro" id="IPR005225">
    <property type="entry name" value="Small_GTP-bd"/>
</dbReference>
<dbReference type="InterPro" id="IPR030388">
    <property type="entry name" value="G_ERA_dom"/>
</dbReference>
<dbReference type="GO" id="GO:0005525">
    <property type="term" value="F:GTP binding"/>
    <property type="evidence" value="ECO:0007669"/>
    <property type="project" value="UniProtKB-UniRule"/>
</dbReference>
<dbReference type="AlphaFoldDB" id="A0A553IHE7"/>
<dbReference type="GO" id="GO:0005886">
    <property type="term" value="C:plasma membrane"/>
    <property type="evidence" value="ECO:0007669"/>
    <property type="project" value="UniProtKB-SubCell"/>
</dbReference>
<keyword evidence="3 6" id="KW-0547">Nucleotide-binding</keyword>
<evidence type="ECO:0000256" key="4">
    <source>
        <dbReference type="ARBA" id="ARBA00022884"/>
    </source>
</evidence>
<dbReference type="GO" id="GO:0003924">
    <property type="term" value="F:GTPase activity"/>
    <property type="evidence" value="ECO:0007669"/>
    <property type="project" value="UniProtKB-UniRule"/>
</dbReference>
<evidence type="ECO:0000256" key="2">
    <source>
        <dbReference type="ARBA" id="ARBA00020484"/>
    </source>
</evidence>
<dbReference type="PROSITE" id="PS50823">
    <property type="entry name" value="KH_TYPE_2"/>
    <property type="match status" value="1"/>
</dbReference>
<feature type="region of interest" description="G1" evidence="7">
    <location>
        <begin position="12"/>
        <end position="19"/>
    </location>
</feature>
<reference evidence="11 12" key="1">
    <citation type="submission" date="2019-07" db="EMBL/GenBank/DDBJ databases">
        <title>Genome sequence of Acholeplasma laidlawii strain with increased resistance to erythromycin.</title>
        <authorList>
            <person name="Medvedeva E.S."/>
            <person name="Baranova N.B."/>
            <person name="Siniagina M.N."/>
            <person name="Mouzykantov A."/>
            <person name="Chernova O.A."/>
            <person name="Chernov V.M."/>
        </authorList>
    </citation>
    <scope>NUCLEOTIDE SEQUENCE [LARGE SCALE GENOMIC DNA]</scope>
    <source>
        <strain evidence="11 12">PG8REry</strain>
    </source>
</reference>
<comment type="function">
    <text evidence="6">An essential GTPase that binds both GDP and GTP, with rapid nucleotide exchange. Plays a role in 16S rRNA processing and 30S ribosomal subunit biogenesis and possibly also in cell cycle regulation and energy metabolism.</text>
</comment>
<dbReference type="GO" id="GO:0043024">
    <property type="term" value="F:ribosomal small subunit binding"/>
    <property type="evidence" value="ECO:0007669"/>
    <property type="project" value="TreeGrafter"/>
</dbReference>
<feature type="binding site" evidence="6">
    <location>
        <begin position="119"/>
        <end position="122"/>
    </location>
    <ligand>
        <name>GTP</name>
        <dbReference type="ChEBI" id="CHEBI:37565"/>
    </ligand>
</feature>
<evidence type="ECO:0000313" key="11">
    <source>
        <dbReference type="EMBL" id="TRX99625.1"/>
    </source>
</evidence>
<dbReference type="InterPro" id="IPR015946">
    <property type="entry name" value="KH_dom-like_a/b"/>
</dbReference>
<evidence type="ECO:0000256" key="5">
    <source>
        <dbReference type="ARBA" id="ARBA00023134"/>
    </source>
</evidence>
<protein>
    <recommendedName>
        <fullName evidence="2 6">GTPase Era</fullName>
    </recommendedName>
</protein>
<dbReference type="OMA" id="WAEVDVI"/>
<comment type="similarity">
    <text evidence="1 6 7 8">Belongs to the TRAFAC class TrmE-Era-EngA-EngB-Septin-like GTPase superfamily. Era GTPase family.</text>
</comment>
<dbReference type="RefSeq" id="WP_012242889.1">
    <property type="nucleotide sequence ID" value="NZ_JACAOE010000001.1"/>
</dbReference>
<dbReference type="InterPro" id="IPR004044">
    <property type="entry name" value="KH_dom_type_2"/>
</dbReference>
<dbReference type="GO" id="GO:0070181">
    <property type="term" value="F:small ribosomal subunit rRNA binding"/>
    <property type="evidence" value="ECO:0007669"/>
    <property type="project" value="UniProtKB-UniRule"/>
</dbReference>
<proteinExistence type="inferred from homology"/>
<evidence type="ECO:0000259" key="10">
    <source>
        <dbReference type="PROSITE" id="PS51713"/>
    </source>
</evidence>
<comment type="subunit">
    <text evidence="6">Monomer.</text>
</comment>
<dbReference type="HAMAP" id="MF_00367">
    <property type="entry name" value="GTPase_Era"/>
    <property type="match status" value="1"/>
</dbReference>
<organism evidence="11 12">
    <name type="scientific">Acholeplasma laidlawii</name>
    <dbReference type="NCBI Taxonomy" id="2148"/>
    <lineage>
        <taxon>Bacteria</taxon>
        <taxon>Bacillati</taxon>
        <taxon>Mycoplasmatota</taxon>
        <taxon>Mollicutes</taxon>
        <taxon>Acholeplasmatales</taxon>
        <taxon>Acholeplasmataceae</taxon>
        <taxon>Acholeplasma</taxon>
    </lineage>
</organism>
<keyword evidence="6" id="KW-0963">Cytoplasm</keyword>
<dbReference type="GO" id="GO:0000028">
    <property type="term" value="P:ribosomal small subunit assembly"/>
    <property type="evidence" value="ECO:0007669"/>
    <property type="project" value="TreeGrafter"/>
</dbReference>
<evidence type="ECO:0000256" key="1">
    <source>
        <dbReference type="ARBA" id="ARBA00007921"/>
    </source>
</evidence>
<evidence type="ECO:0000313" key="12">
    <source>
        <dbReference type="Proteomes" id="UP000315938"/>
    </source>
</evidence>
<dbReference type="InterPro" id="IPR006073">
    <property type="entry name" value="GTP-bd"/>
</dbReference>
<evidence type="ECO:0000256" key="8">
    <source>
        <dbReference type="RuleBase" id="RU003761"/>
    </source>
</evidence>
<dbReference type="GO" id="GO:0005829">
    <property type="term" value="C:cytosol"/>
    <property type="evidence" value="ECO:0007669"/>
    <property type="project" value="TreeGrafter"/>
</dbReference>
<dbReference type="PROSITE" id="PS51713">
    <property type="entry name" value="G_ERA"/>
    <property type="match status" value="1"/>
</dbReference>
<keyword evidence="6" id="KW-1003">Cell membrane</keyword>
<dbReference type="InterPro" id="IPR005662">
    <property type="entry name" value="GTPase_Era-like"/>
</dbReference>
<keyword evidence="6" id="KW-0690">Ribosome biogenesis</keyword>
<dbReference type="NCBIfam" id="TIGR00436">
    <property type="entry name" value="era"/>
    <property type="match status" value="1"/>
</dbReference>
<feature type="region of interest" description="G4" evidence="7">
    <location>
        <begin position="119"/>
        <end position="122"/>
    </location>
</feature>
<keyword evidence="6" id="KW-0699">rRNA-binding</keyword>
<dbReference type="Gene3D" id="3.40.50.300">
    <property type="entry name" value="P-loop containing nucleotide triphosphate hydrolases"/>
    <property type="match status" value="1"/>
</dbReference>
<name>A0A553IHE7_ACHLA</name>
<evidence type="ECO:0000256" key="6">
    <source>
        <dbReference type="HAMAP-Rule" id="MF_00367"/>
    </source>
</evidence>
<evidence type="ECO:0000256" key="7">
    <source>
        <dbReference type="PROSITE-ProRule" id="PRU01050"/>
    </source>
</evidence>
<comment type="caution">
    <text evidence="11">The sequence shown here is derived from an EMBL/GenBank/DDBJ whole genome shotgun (WGS) entry which is preliminary data.</text>
</comment>
<comment type="subcellular location">
    <subcellularLocation>
        <location evidence="6">Cytoplasm</location>
    </subcellularLocation>
    <subcellularLocation>
        <location evidence="6">Cell membrane</location>
        <topology evidence="6">Peripheral membrane protein</topology>
    </subcellularLocation>
</comment>
<dbReference type="InterPro" id="IPR009019">
    <property type="entry name" value="KH_sf_prok-type"/>
</dbReference>
<evidence type="ECO:0000256" key="3">
    <source>
        <dbReference type="ARBA" id="ARBA00022741"/>
    </source>
</evidence>
<dbReference type="FunFam" id="3.30.300.20:FF:000003">
    <property type="entry name" value="GTPase Era"/>
    <property type="match status" value="1"/>
</dbReference>
<sequence length="295" mass="33827">MASKSGFIAIIGKPNVGKSTLINALIGEKIAITSPKVQTTRFRITGILNEGENQFVFIDTPGMHKPYHGLGKSMDKSATDALMDADAIMWVVDQTYRRTDEIILERIKHSHLPVILVINKIDTLENKAEIDKIIISFLKVHEFKHIVPISAKDQTHLTQLKETLVEYLVEGPHYYPDDYVTDQTDESRMTEIIRERILYYTEQEVPHSVAVMLESFKFNEELNTMDIDALIIVERDSQKGILIGKNGEKLKRIGTEARKEINKIFDMKIHLSLWVKVKKDWRNDPTTVSRYGYGK</sequence>
<keyword evidence="6" id="KW-0472">Membrane</keyword>
<evidence type="ECO:0000259" key="9">
    <source>
        <dbReference type="PROSITE" id="PS50823"/>
    </source>
</evidence>
<dbReference type="PANTHER" id="PTHR42698">
    <property type="entry name" value="GTPASE ERA"/>
    <property type="match status" value="1"/>
</dbReference>
<feature type="region of interest" description="G2" evidence="7">
    <location>
        <begin position="38"/>
        <end position="42"/>
    </location>
</feature>
<keyword evidence="4 6" id="KW-0694">RNA-binding</keyword>
<dbReference type="Gene3D" id="3.30.300.20">
    <property type="match status" value="1"/>
</dbReference>
<accession>A0A553IHE7</accession>
<keyword evidence="5 6" id="KW-0342">GTP-binding</keyword>
<feature type="binding site" evidence="6">
    <location>
        <begin position="12"/>
        <end position="19"/>
    </location>
    <ligand>
        <name>GTP</name>
        <dbReference type="ChEBI" id="CHEBI:37565"/>
    </ligand>
</feature>
<dbReference type="Pfam" id="PF07650">
    <property type="entry name" value="KH_2"/>
    <property type="match status" value="1"/>
</dbReference>
<dbReference type="NCBIfam" id="NF000908">
    <property type="entry name" value="PRK00089.1"/>
    <property type="match status" value="1"/>
</dbReference>
<dbReference type="FunFam" id="3.40.50.300:FF:000094">
    <property type="entry name" value="GTPase Era"/>
    <property type="match status" value="1"/>
</dbReference>
<dbReference type="CDD" id="cd04163">
    <property type="entry name" value="Era"/>
    <property type="match status" value="1"/>
</dbReference>
<feature type="domain" description="KH type-2" evidence="9">
    <location>
        <begin position="201"/>
        <end position="279"/>
    </location>
</feature>
<feature type="domain" description="Era-type G" evidence="10">
    <location>
        <begin position="4"/>
        <end position="170"/>
    </location>
</feature>
<dbReference type="InterPro" id="IPR027417">
    <property type="entry name" value="P-loop_NTPase"/>
</dbReference>
<feature type="binding site" evidence="6">
    <location>
        <begin position="59"/>
        <end position="63"/>
    </location>
    <ligand>
        <name>GTP</name>
        <dbReference type="ChEBI" id="CHEBI:37565"/>
    </ligand>
</feature>
<dbReference type="Pfam" id="PF01926">
    <property type="entry name" value="MMR_HSR1"/>
    <property type="match status" value="1"/>
</dbReference>
<gene>
    <name evidence="6" type="primary">era</name>
    <name evidence="11" type="ORF">FNV44_00870</name>
</gene>
<feature type="region of interest" description="G5" evidence="7">
    <location>
        <begin position="149"/>
        <end position="151"/>
    </location>
</feature>
<feature type="region of interest" description="G3" evidence="7">
    <location>
        <begin position="59"/>
        <end position="62"/>
    </location>
</feature>
<dbReference type="GeneID" id="41339096"/>